<dbReference type="Proteomes" id="UP000244093">
    <property type="component" value="Unassembled WGS sequence"/>
</dbReference>
<sequence>MDLEWWVITYLTALMIPYVISFFLYTIRMFKGPTLPDRVIAVDALGYDLAAFLTILTILLKSPIMIVCSVVLILWIYSLDIYVAKYLESKELGG</sequence>
<keyword evidence="2" id="KW-0813">Transport</keyword>
<evidence type="ECO:0000313" key="9">
    <source>
        <dbReference type="Proteomes" id="UP000244093"/>
    </source>
</evidence>
<dbReference type="AlphaFoldDB" id="A0A2R7Y494"/>
<keyword evidence="5 7" id="KW-1133">Transmembrane helix</keyword>
<feature type="transmembrane region" description="Helical" evidence="7">
    <location>
        <begin position="64"/>
        <end position="84"/>
    </location>
</feature>
<dbReference type="GO" id="GO:0015385">
    <property type="term" value="F:sodium:proton antiporter activity"/>
    <property type="evidence" value="ECO:0007669"/>
    <property type="project" value="TreeGrafter"/>
</dbReference>
<keyword evidence="4 7" id="KW-0812">Transmembrane</keyword>
<accession>A0A2R7Y494</accession>
<evidence type="ECO:0000256" key="6">
    <source>
        <dbReference type="ARBA" id="ARBA00023136"/>
    </source>
</evidence>
<dbReference type="PANTHER" id="PTHR34702">
    <property type="entry name" value="NA(+)/H(+) ANTIPORTER SUBUNIT F1"/>
    <property type="match status" value="1"/>
</dbReference>
<evidence type="ECO:0000256" key="1">
    <source>
        <dbReference type="ARBA" id="ARBA00004651"/>
    </source>
</evidence>
<comment type="caution">
    <text evidence="8">The sequence shown here is derived from an EMBL/GenBank/DDBJ whole genome shotgun (WGS) entry which is preliminary data.</text>
</comment>
<dbReference type="PANTHER" id="PTHR34702:SF1">
    <property type="entry name" value="NA(+)_H(+) ANTIPORTER SUBUNIT F"/>
    <property type="match status" value="1"/>
</dbReference>
<keyword evidence="3" id="KW-1003">Cell membrane</keyword>
<evidence type="ECO:0000256" key="4">
    <source>
        <dbReference type="ARBA" id="ARBA00022692"/>
    </source>
</evidence>
<evidence type="ECO:0000256" key="7">
    <source>
        <dbReference type="SAM" id="Phobius"/>
    </source>
</evidence>
<keyword evidence="6 7" id="KW-0472">Membrane</keyword>
<dbReference type="InterPro" id="IPR007208">
    <property type="entry name" value="MrpF/PhaF-like"/>
</dbReference>
<comment type="subcellular location">
    <subcellularLocation>
        <location evidence="1">Cell membrane</location>
        <topology evidence="1">Multi-pass membrane protein</topology>
    </subcellularLocation>
</comment>
<evidence type="ECO:0000256" key="5">
    <source>
        <dbReference type="ARBA" id="ARBA00022989"/>
    </source>
</evidence>
<name>A0A2R7Y494_9CREN</name>
<proteinExistence type="predicted"/>
<protein>
    <submittedName>
        <fullName evidence="8">pH regulation protein F</fullName>
    </submittedName>
</protein>
<organism evidence="8 9">
    <name type="scientific">Zestosphaera tikiterensis</name>
    <dbReference type="NCBI Taxonomy" id="1973259"/>
    <lineage>
        <taxon>Archaea</taxon>
        <taxon>Thermoproteota</taxon>
        <taxon>Thermoprotei</taxon>
        <taxon>Desulfurococcales</taxon>
        <taxon>Desulfurococcaceae</taxon>
        <taxon>Zestosphaera</taxon>
    </lineage>
</organism>
<dbReference type="EMBL" id="NBVN01000004">
    <property type="protein sequence ID" value="PUA32375.1"/>
    <property type="molecule type" value="Genomic_DNA"/>
</dbReference>
<gene>
    <name evidence="8" type="ORF">B7O98_06880</name>
</gene>
<evidence type="ECO:0000256" key="2">
    <source>
        <dbReference type="ARBA" id="ARBA00022448"/>
    </source>
</evidence>
<feature type="transmembrane region" description="Helical" evidence="7">
    <location>
        <begin position="6"/>
        <end position="27"/>
    </location>
</feature>
<evidence type="ECO:0000256" key="3">
    <source>
        <dbReference type="ARBA" id="ARBA00022475"/>
    </source>
</evidence>
<reference evidence="8 9" key="1">
    <citation type="journal article" date="2018" name="Syst. Appl. Microbiol.">
        <title>A new symbiotic nanoarchaeote (Candidatus Nanoclepta minutus) and its host (Zestosphaera tikiterensis gen. nov., sp. nov.) from a New Zealand hot spring.</title>
        <authorList>
            <person name="St John E."/>
            <person name="Liu Y."/>
            <person name="Podar M."/>
            <person name="Stott M.B."/>
            <person name="Meneghin J."/>
            <person name="Chen Z."/>
            <person name="Lagutin K."/>
            <person name="Mitchell K."/>
            <person name="Reysenbach A.L."/>
        </authorList>
    </citation>
    <scope>NUCLEOTIDE SEQUENCE [LARGE SCALE GENOMIC DNA]</scope>
    <source>
        <strain evidence="8">NZ3</strain>
    </source>
</reference>
<dbReference type="GO" id="GO:0005886">
    <property type="term" value="C:plasma membrane"/>
    <property type="evidence" value="ECO:0007669"/>
    <property type="project" value="UniProtKB-SubCell"/>
</dbReference>
<evidence type="ECO:0000313" key="8">
    <source>
        <dbReference type="EMBL" id="PUA32375.1"/>
    </source>
</evidence>
<dbReference type="Pfam" id="PF04066">
    <property type="entry name" value="MrpF_PhaF"/>
    <property type="match status" value="1"/>
</dbReference>